<keyword evidence="1 6" id="KW-0436">Ligase</keyword>
<dbReference type="EMBL" id="BMYR01000017">
    <property type="protein sequence ID" value="GGW72467.1"/>
    <property type="molecule type" value="Genomic_DNA"/>
</dbReference>
<dbReference type="InterPro" id="IPR036390">
    <property type="entry name" value="WH_DNA-bd_sf"/>
</dbReference>
<evidence type="ECO:0000313" key="9">
    <source>
        <dbReference type="Proteomes" id="UP000634667"/>
    </source>
</evidence>
<feature type="binding site" evidence="6">
    <location>
        <begin position="123"/>
        <end position="125"/>
    </location>
    <ligand>
        <name>biotin</name>
        <dbReference type="ChEBI" id="CHEBI:57586"/>
    </ligand>
</feature>
<dbReference type="InterPro" id="IPR030855">
    <property type="entry name" value="Bifunct_BirA"/>
</dbReference>
<dbReference type="InterPro" id="IPR013196">
    <property type="entry name" value="HTH_11"/>
</dbReference>
<dbReference type="Pfam" id="PF03099">
    <property type="entry name" value="BPL_LplA_LipB"/>
    <property type="match status" value="1"/>
</dbReference>
<dbReference type="InterPro" id="IPR004143">
    <property type="entry name" value="BPL_LPL_catalytic"/>
</dbReference>
<dbReference type="PANTHER" id="PTHR12835">
    <property type="entry name" value="BIOTIN PROTEIN LIGASE"/>
    <property type="match status" value="1"/>
</dbReference>
<dbReference type="Gene3D" id="3.30.930.10">
    <property type="entry name" value="Bira Bifunctional Protein, Domain 2"/>
    <property type="match status" value="1"/>
</dbReference>
<feature type="binding site" evidence="6">
    <location>
        <position position="190"/>
    </location>
    <ligand>
        <name>biotin</name>
        <dbReference type="ChEBI" id="CHEBI:57586"/>
    </ligand>
</feature>
<dbReference type="InterPro" id="IPR004408">
    <property type="entry name" value="Biotin_CoA_COase_ligase"/>
</dbReference>
<name>A0ABQ2WTW0_9ALTE</name>
<gene>
    <name evidence="6 8" type="primary">birA</name>
    <name evidence="8" type="ORF">GCM10008111_30710</name>
</gene>
<evidence type="ECO:0000256" key="3">
    <source>
        <dbReference type="ARBA" id="ARBA00022840"/>
    </source>
</evidence>
<feature type="domain" description="BPL/LPL catalytic" evidence="7">
    <location>
        <begin position="71"/>
        <end position="262"/>
    </location>
</feature>
<protein>
    <recommendedName>
        <fullName evidence="6">Bifunctional ligase/repressor BirA</fullName>
    </recommendedName>
    <alternativeName>
        <fullName evidence="6">Biotin operon repressor</fullName>
    </alternativeName>
    <alternativeName>
        <fullName evidence="6">Biotin--[acetyl-CoA-carboxylase] ligase</fullName>
        <ecNumber evidence="6">6.3.4.15</ecNumber>
    </alternativeName>
    <alternativeName>
        <fullName evidence="6">Biotin--protein ligase</fullName>
    </alternativeName>
    <alternativeName>
        <fullName evidence="6">Biotin-[acetyl-CoA carboxylase] synthetase</fullName>
    </alternativeName>
</protein>
<dbReference type="SUPFAM" id="SSF46785">
    <property type="entry name" value="Winged helix' DNA-binding domain"/>
    <property type="match status" value="1"/>
</dbReference>
<proteinExistence type="inferred from homology"/>
<reference evidence="9" key="1">
    <citation type="journal article" date="2019" name="Int. J. Syst. Evol. Microbiol.">
        <title>The Global Catalogue of Microorganisms (GCM) 10K type strain sequencing project: providing services to taxonomists for standard genome sequencing and annotation.</title>
        <authorList>
            <consortium name="The Broad Institute Genomics Platform"/>
            <consortium name="The Broad Institute Genome Sequencing Center for Infectious Disease"/>
            <person name="Wu L."/>
            <person name="Ma J."/>
        </authorList>
    </citation>
    <scope>NUCLEOTIDE SEQUENCE [LARGE SCALE GENOMIC DNA]</scope>
    <source>
        <strain evidence="9">KCTC 23723</strain>
    </source>
</reference>
<dbReference type="SUPFAM" id="SSF55681">
    <property type="entry name" value="Class II aaRS and biotin synthetases"/>
    <property type="match status" value="1"/>
</dbReference>
<dbReference type="RefSeq" id="WP_189484129.1">
    <property type="nucleotide sequence ID" value="NZ_BMYR01000017.1"/>
</dbReference>
<dbReference type="Gene3D" id="2.30.30.100">
    <property type="match status" value="1"/>
</dbReference>
<dbReference type="Pfam" id="PF08279">
    <property type="entry name" value="HTH_11"/>
    <property type="match status" value="1"/>
</dbReference>
<keyword evidence="6" id="KW-0678">Repressor</keyword>
<keyword evidence="6" id="KW-0804">Transcription</keyword>
<keyword evidence="6" id="KW-0805">Transcription regulation</keyword>
<evidence type="ECO:0000256" key="4">
    <source>
        <dbReference type="ARBA" id="ARBA00023267"/>
    </source>
</evidence>
<dbReference type="NCBIfam" id="TIGR00121">
    <property type="entry name" value="birA_ligase"/>
    <property type="match status" value="1"/>
</dbReference>
<comment type="caution">
    <text evidence="8">The sequence shown here is derived from an EMBL/GenBank/DDBJ whole genome shotgun (WGS) entry which is preliminary data.</text>
</comment>
<feature type="DNA-binding region" description="H-T-H motif" evidence="6">
    <location>
        <begin position="24"/>
        <end position="43"/>
    </location>
</feature>
<dbReference type="HAMAP" id="MF_00978">
    <property type="entry name" value="Bifunct_BirA"/>
    <property type="match status" value="1"/>
</dbReference>
<dbReference type="PANTHER" id="PTHR12835:SF5">
    <property type="entry name" value="BIOTIN--PROTEIN LIGASE"/>
    <property type="match status" value="1"/>
</dbReference>
<dbReference type="PROSITE" id="PS51733">
    <property type="entry name" value="BPL_LPL_CATALYTIC"/>
    <property type="match status" value="1"/>
</dbReference>
<comment type="similarity">
    <text evidence="6">Belongs to the biotin--protein ligase family.</text>
</comment>
<feature type="binding site" evidence="6">
    <location>
        <begin position="93"/>
        <end position="95"/>
    </location>
    <ligand>
        <name>biotin</name>
        <dbReference type="ChEBI" id="CHEBI:57586"/>
    </ligand>
</feature>
<comment type="function">
    <text evidence="6">Acts both as a biotin--[acetyl-CoA-carboxylase] ligase and a biotin-operon repressor. In the presence of ATP, BirA activates biotin to form the BirA-biotinyl-5'-adenylate (BirA-bio-5'-AMP or holoBirA) complex. HoloBirA can either transfer the biotinyl moiety to the biotin carboxyl carrier protein (BCCP) subunit of acetyl-CoA carboxylase, or bind to the biotin operator site and inhibit transcription of the operon.</text>
</comment>
<keyword evidence="2 6" id="KW-0547">Nucleotide-binding</keyword>
<dbReference type="InterPro" id="IPR036388">
    <property type="entry name" value="WH-like_DNA-bd_sf"/>
</dbReference>
<dbReference type="GO" id="GO:0016874">
    <property type="term" value="F:ligase activity"/>
    <property type="evidence" value="ECO:0007669"/>
    <property type="project" value="UniProtKB-KW"/>
</dbReference>
<evidence type="ECO:0000259" key="7">
    <source>
        <dbReference type="PROSITE" id="PS51733"/>
    </source>
</evidence>
<evidence type="ECO:0000256" key="2">
    <source>
        <dbReference type="ARBA" id="ARBA00022741"/>
    </source>
</evidence>
<dbReference type="InterPro" id="IPR045864">
    <property type="entry name" value="aa-tRNA-synth_II/BPL/LPL"/>
</dbReference>
<keyword evidence="9" id="KW-1185">Reference proteome</keyword>
<feature type="binding site" evidence="6">
    <location>
        <position position="119"/>
    </location>
    <ligand>
        <name>biotin</name>
        <dbReference type="ChEBI" id="CHEBI:57586"/>
    </ligand>
</feature>
<keyword evidence="3 6" id="KW-0067">ATP-binding</keyword>
<keyword evidence="4 6" id="KW-0092">Biotin</keyword>
<dbReference type="Proteomes" id="UP000634667">
    <property type="component" value="Unassembled WGS sequence"/>
</dbReference>
<organism evidence="8 9">
    <name type="scientific">Alishewanella tabrizica</name>
    <dbReference type="NCBI Taxonomy" id="671278"/>
    <lineage>
        <taxon>Bacteria</taxon>
        <taxon>Pseudomonadati</taxon>
        <taxon>Pseudomonadota</taxon>
        <taxon>Gammaproteobacteria</taxon>
        <taxon>Alteromonadales</taxon>
        <taxon>Alteromonadaceae</taxon>
        <taxon>Alishewanella</taxon>
    </lineage>
</organism>
<evidence type="ECO:0000256" key="5">
    <source>
        <dbReference type="ARBA" id="ARBA00047846"/>
    </source>
</evidence>
<dbReference type="InterPro" id="IPR003142">
    <property type="entry name" value="BPL_C"/>
</dbReference>
<accession>A0ABQ2WTW0</accession>
<dbReference type="Pfam" id="PF02237">
    <property type="entry name" value="BPL_C"/>
    <property type="match status" value="1"/>
</dbReference>
<sequence length="327" mass="35493">MSKASLQVQRQLLAVLADGGFHSGQALAEQFGVSRTAIANYINDLEQVGLDVYKVKGKGYGLARPLLLLDAQRIKKLQSVGTAPVFVQHITDSTNLQLLQMLQNASPPLKATVVVAEAQTAGRGRRGRQWYSPYGSNLYFSYYWRLEQGVQAAMGLSLVAGCALCSLLRREYQVNAQLKWPNDIYINGHKIAGVLVELAGQADAACNVIIGIGLNIALPETALQHINQPYADLTQATGQLIDRNKLIVQLQDELTNALNTFEIEGFKPFQQIFNQYDVFAKCLVSISGSATASGICLGVDENGAVLLEQDGNIQAYYGGEISLRAST</sequence>
<dbReference type="NCBIfam" id="NF008847">
    <property type="entry name" value="PRK11886.1-2"/>
    <property type="match status" value="1"/>
</dbReference>
<dbReference type="InterPro" id="IPR008988">
    <property type="entry name" value="Transcriptional_repressor_C"/>
</dbReference>
<dbReference type="SUPFAM" id="SSF50037">
    <property type="entry name" value="C-terminal domain of transcriptional repressors"/>
    <property type="match status" value="1"/>
</dbReference>
<evidence type="ECO:0000313" key="8">
    <source>
        <dbReference type="EMBL" id="GGW72467.1"/>
    </source>
</evidence>
<dbReference type="CDD" id="cd16442">
    <property type="entry name" value="BPL"/>
    <property type="match status" value="1"/>
</dbReference>
<keyword evidence="6" id="KW-0238">DNA-binding</keyword>
<dbReference type="Gene3D" id="1.10.10.10">
    <property type="entry name" value="Winged helix-like DNA-binding domain superfamily/Winged helix DNA-binding domain"/>
    <property type="match status" value="1"/>
</dbReference>
<evidence type="ECO:0000256" key="1">
    <source>
        <dbReference type="ARBA" id="ARBA00022598"/>
    </source>
</evidence>
<dbReference type="EC" id="6.3.4.15" evidence="6"/>
<comment type="catalytic activity">
    <reaction evidence="5 6">
        <text>biotin + L-lysyl-[protein] + ATP = N(6)-biotinyl-L-lysyl-[protein] + AMP + diphosphate + H(+)</text>
        <dbReference type="Rhea" id="RHEA:11756"/>
        <dbReference type="Rhea" id="RHEA-COMP:9752"/>
        <dbReference type="Rhea" id="RHEA-COMP:10505"/>
        <dbReference type="ChEBI" id="CHEBI:15378"/>
        <dbReference type="ChEBI" id="CHEBI:29969"/>
        <dbReference type="ChEBI" id="CHEBI:30616"/>
        <dbReference type="ChEBI" id="CHEBI:33019"/>
        <dbReference type="ChEBI" id="CHEBI:57586"/>
        <dbReference type="ChEBI" id="CHEBI:83144"/>
        <dbReference type="ChEBI" id="CHEBI:456215"/>
        <dbReference type="EC" id="6.3.4.15"/>
    </reaction>
</comment>
<evidence type="ECO:0000256" key="6">
    <source>
        <dbReference type="HAMAP-Rule" id="MF_00978"/>
    </source>
</evidence>